<evidence type="ECO:0000256" key="4">
    <source>
        <dbReference type="ARBA" id="ARBA00030169"/>
    </source>
</evidence>
<dbReference type="Pfam" id="PF03737">
    <property type="entry name" value="RraA-like"/>
    <property type="match status" value="1"/>
</dbReference>
<dbReference type="STRING" id="45076.Lwor_0102"/>
<dbReference type="PATRIC" id="fig|45076.6.peg.109"/>
<dbReference type="RefSeq" id="WP_058491748.1">
    <property type="nucleotide sequence ID" value="NZ_CBCRUR010000002.1"/>
</dbReference>
<dbReference type="PANTHER" id="PTHR33254">
    <property type="entry name" value="4-HYDROXY-4-METHYL-2-OXOGLUTARATE ALDOLASE 3-RELATED"/>
    <property type="match status" value="1"/>
</dbReference>
<comment type="caution">
    <text evidence="6">The sequence shown here is derived from an EMBL/GenBank/DDBJ whole genome shotgun (WGS) entry which is preliminary data.</text>
</comment>
<evidence type="ECO:0000256" key="3">
    <source>
        <dbReference type="ARBA" id="ARBA00029596"/>
    </source>
</evidence>
<protein>
    <recommendedName>
        <fullName evidence="2">Putative 4-hydroxy-4-methyl-2-oxoglutarate aldolase</fullName>
    </recommendedName>
    <alternativeName>
        <fullName evidence="3">Regulator of ribonuclease activity homolog</fullName>
    </alternativeName>
    <alternativeName>
        <fullName evidence="4">RraA-like protein</fullName>
    </alternativeName>
</protein>
<sequence length="225" mass="24669">MEPVTYQALLNRFTHLNTTHICDAMRQVRLLDPSIMPVIKNKKTIGRAVTVDSRGDSLSIIKALQISTPDSVLVIDSCASTHALIGEIFAIAALHKRIQGVILDGFYRDINEIKAIGLPIYAKGTCARAGTKNKIGSIQEKITCGGVVVLPDEIIMADDDGIIVLSEREAVAVLPLAEQIKSREQIAVEKIRSGNALEDIYNFDEHYERILTGDMDSTFSLSFSD</sequence>
<evidence type="ECO:0000313" key="7">
    <source>
        <dbReference type="Proteomes" id="UP000054662"/>
    </source>
</evidence>
<dbReference type="AlphaFoldDB" id="A0A0W1AKE6"/>
<dbReference type="EMBL" id="LNZC01000002">
    <property type="protein sequence ID" value="KTD81799.1"/>
    <property type="molecule type" value="Genomic_DNA"/>
</dbReference>
<dbReference type="PANTHER" id="PTHR33254:SF4">
    <property type="entry name" value="4-HYDROXY-4-METHYL-2-OXOGLUTARATE ALDOLASE 3-RELATED"/>
    <property type="match status" value="1"/>
</dbReference>
<dbReference type="OrthoDB" id="9812532at2"/>
<proteinExistence type="predicted"/>
<keyword evidence="5" id="KW-0479">Metal-binding</keyword>
<dbReference type="InterPro" id="IPR005493">
    <property type="entry name" value="RraA/RraA-like"/>
</dbReference>
<evidence type="ECO:0000256" key="2">
    <source>
        <dbReference type="ARBA" id="ARBA00016549"/>
    </source>
</evidence>
<accession>A0A0W1AKE6</accession>
<organism evidence="6 7">
    <name type="scientific">Legionella worsleiensis</name>
    <dbReference type="NCBI Taxonomy" id="45076"/>
    <lineage>
        <taxon>Bacteria</taxon>
        <taxon>Pseudomonadati</taxon>
        <taxon>Pseudomonadota</taxon>
        <taxon>Gammaproteobacteria</taxon>
        <taxon>Legionellales</taxon>
        <taxon>Legionellaceae</taxon>
        <taxon>Legionella</taxon>
    </lineage>
</organism>
<dbReference type="Gene3D" id="3.50.30.40">
    <property type="entry name" value="Ribonuclease E inhibitor RraA/RraA-like"/>
    <property type="match status" value="1"/>
</dbReference>
<reference evidence="6 7" key="1">
    <citation type="submission" date="2015-11" db="EMBL/GenBank/DDBJ databases">
        <title>Genomic analysis of 38 Legionella species identifies large and diverse effector repertoires.</title>
        <authorList>
            <person name="Burstein D."/>
            <person name="Amaro F."/>
            <person name="Zusman T."/>
            <person name="Lifshitz Z."/>
            <person name="Cohen O."/>
            <person name="Gilbert J.A."/>
            <person name="Pupko T."/>
            <person name="Shuman H.A."/>
            <person name="Segal G."/>
        </authorList>
    </citation>
    <scope>NUCLEOTIDE SEQUENCE [LARGE SCALE GENOMIC DNA]</scope>
    <source>
        <strain evidence="6 7">ATCC 49508</strain>
    </source>
</reference>
<evidence type="ECO:0000256" key="5">
    <source>
        <dbReference type="PIRSR" id="PIRSR605493-1"/>
    </source>
</evidence>
<feature type="binding site" evidence="5">
    <location>
        <position position="108"/>
    </location>
    <ligand>
        <name>substrate</name>
    </ligand>
</feature>
<feature type="binding site" evidence="5">
    <location>
        <position position="109"/>
    </location>
    <ligand>
        <name>Mg(2+)</name>
        <dbReference type="ChEBI" id="CHEBI:18420"/>
    </ligand>
</feature>
<evidence type="ECO:0000313" key="6">
    <source>
        <dbReference type="EMBL" id="KTD81799.1"/>
    </source>
</evidence>
<comment type="cofactor">
    <cofactor evidence="5">
        <name>Mg(2+)</name>
        <dbReference type="ChEBI" id="CHEBI:18420"/>
    </cofactor>
</comment>
<gene>
    <name evidence="6" type="primary">dlpA_1</name>
    <name evidence="6" type="ORF">Lwor_0102</name>
</gene>
<comment type="cofactor">
    <cofactor evidence="1">
        <name>a divalent metal cation</name>
        <dbReference type="ChEBI" id="CHEBI:60240"/>
    </cofactor>
</comment>
<dbReference type="CDD" id="cd16841">
    <property type="entry name" value="RraA_family"/>
    <property type="match status" value="1"/>
</dbReference>
<keyword evidence="5" id="KW-0460">Magnesium</keyword>
<keyword evidence="7" id="KW-1185">Reference proteome</keyword>
<dbReference type="SUPFAM" id="SSF89562">
    <property type="entry name" value="RraA-like"/>
    <property type="match status" value="1"/>
</dbReference>
<evidence type="ECO:0000256" key="1">
    <source>
        <dbReference type="ARBA" id="ARBA00001968"/>
    </source>
</evidence>
<dbReference type="InterPro" id="IPR036704">
    <property type="entry name" value="RraA/RraA-like_sf"/>
</dbReference>
<dbReference type="Proteomes" id="UP000054662">
    <property type="component" value="Unassembled WGS sequence"/>
</dbReference>
<name>A0A0W1AKE6_9GAMM</name>
<dbReference type="GO" id="GO:0046872">
    <property type="term" value="F:metal ion binding"/>
    <property type="evidence" value="ECO:0007669"/>
    <property type="project" value="UniProtKB-KW"/>
</dbReference>